<dbReference type="GO" id="GO:0004089">
    <property type="term" value="F:carbonate dehydratase activity"/>
    <property type="evidence" value="ECO:0007669"/>
    <property type="project" value="UniProtKB-UniRule"/>
</dbReference>
<keyword evidence="11" id="KW-0456">Lyase</keyword>
<keyword evidence="5" id="KW-0336">GPI-anchor</keyword>
<proteinExistence type="inferred from homology"/>
<sequence>MKSLISLFLLSFVLHLSSSAGPENWKDIDAVCGGDRQSPVNIVTKATQLDKRLTPFNLTGYKTVFDTTVKKNNYTIEVAINTTATVSGGNLEDTYKPLQFHLHWGTNGVRGSEHTIDGEQYPMELHVVHIKQKYSTLTEAFKDPFGLAAFGFFLEESNSDNKNFDNLITVLGSIQNKTGDVSIKNVSASQFLLPEETMTSYYRYNGSLTVPNCGESVIWTVFEKPIPLSKKQRRDTNGWDIPTRTASCRTYSLPVERSGGPGQRGASLRLHHYNIQSVPSMLKQPSPD</sequence>
<dbReference type="PANTHER" id="PTHR18952">
    <property type="entry name" value="CARBONIC ANHYDRASE"/>
    <property type="match status" value="1"/>
</dbReference>
<organism evidence="13 14">
    <name type="scientific">Triplophysa tibetana</name>
    <dbReference type="NCBI Taxonomy" id="1572043"/>
    <lineage>
        <taxon>Eukaryota</taxon>
        <taxon>Metazoa</taxon>
        <taxon>Chordata</taxon>
        <taxon>Craniata</taxon>
        <taxon>Vertebrata</taxon>
        <taxon>Euteleostomi</taxon>
        <taxon>Actinopterygii</taxon>
        <taxon>Neopterygii</taxon>
        <taxon>Teleostei</taxon>
        <taxon>Ostariophysi</taxon>
        <taxon>Cypriniformes</taxon>
        <taxon>Nemacheilidae</taxon>
        <taxon>Triplophysa</taxon>
    </lineage>
</organism>
<keyword evidence="6 11" id="KW-0479">Metal-binding</keyword>
<dbReference type="PROSITE" id="PS00162">
    <property type="entry name" value="ALPHA_CA_1"/>
    <property type="match status" value="1"/>
</dbReference>
<feature type="signal peptide" evidence="11">
    <location>
        <begin position="1"/>
        <end position="19"/>
    </location>
</feature>
<keyword evidence="5" id="KW-0325">Glycoprotein</keyword>
<reference evidence="13 14" key="1">
    <citation type="journal article" date="2019" name="Mol. Ecol. Resour.">
        <title>Chromosome-level genome assembly of Triplophysa tibetana, a fish adapted to the harsh high-altitude environment of the Tibetan Plateau.</title>
        <authorList>
            <person name="Yang X."/>
            <person name="Liu H."/>
            <person name="Ma Z."/>
            <person name="Zou Y."/>
            <person name="Zou M."/>
            <person name="Mao Y."/>
            <person name="Li X."/>
            <person name="Wang H."/>
            <person name="Chen T."/>
            <person name="Wang W."/>
            <person name="Yang R."/>
        </authorList>
    </citation>
    <scope>NUCLEOTIDE SEQUENCE [LARGE SCALE GENOMIC DNA]</scope>
    <source>
        <strain evidence="13">TTIB1903HZAU</strain>
        <tissue evidence="13">Muscle</tissue>
    </source>
</reference>
<comment type="subcellular location">
    <subcellularLocation>
        <location evidence="1">Cell membrane</location>
        <topology evidence="1">Lipid-anchor</topology>
        <topology evidence="1">GPI-anchor</topology>
    </subcellularLocation>
</comment>
<evidence type="ECO:0000313" key="13">
    <source>
        <dbReference type="EMBL" id="KAA0717397.1"/>
    </source>
</evidence>
<comment type="subunit">
    <text evidence="3">Interacts with SLC4A4.</text>
</comment>
<comment type="similarity">
    <text evidence="2 11">Belongs to the alpha-carbonic anhydrase family.</text>
</comment>
<feature type="chain" id="PRO_5025098853" description="Carbonic anhydrase" evidence="11">
    <location>
        <begin position="20"/>
        <end position="288"/>
    </location>
</feature>
<dbReference type="SMART" id="SM01057">
    <property type="entry name" value="Carb_anhydrase"/>
    <property type="match status" value="1"/>
</dbReference>
<evidence type="ECO:0000256" key="2">
    <source>
        <dbReference type="ARBA" id="ARBA00010718"/>
    </source>
</evidence>
<dbReference type="EC" id="4.2.1.1" evidence="11"/>
<evidence type="ECO:0000256" key="10">
    <source>
        <dbReference type="ARBA" id="ARBA00049061"/>
    </source>
</evidence>
<gene>
    <name evidence="13" type="ORF">E1301_Tti012149</name>
</gene>
<keyword evidence="5" id="KW-0472">Membrane</keyword>
<evidence type="ECO:0000259" key="12">
    <source>
        <dbReference type="PROSITE" id="PS51144"/>
    </source>
</evidence>
<evidence type="ECO:0000256" key="9">
    <source>
        <dbReference type="ARBA" id="ARBA00045603"/>
    </source>
</evidence>
<dbReference type="EMBL" id="SOYY01000009">
    <property type="protein sequence ID" value="KAA0717397.1"/>
    <property type="molecule type" value="Genomic_DNA"/>
</dbReference>
<evidence type="ECO:0000256" key="4">
    <source>
        <dbReference type="ARBA" id="ARBA00022475"/>
    </source>
</evidence>
<dbReference type="Pfam" id="PF00194">
    <property type="entry name" value="Carb_anhydrase"/>
    <property type="match status" value="1"/>
</dbReference>
<dbReference type="InterPro" id="IPR036398">
    <property type="entry name" value="CA_dom_sf"/>
</dbReference>
<keyword evidence="4" id="KW-1003">Cell membrane</keyword>
<evidence type="ECO:0000256" key="8">
    <source>
        <dbReference type="ARBA" id="ARBA00023288"/>
    </source>
</evidence>
<keyword evidence="8" id="KW-0449">Lipoprotein</keyword>
<dbReference type="InterPro" id="IPR018338">
    <property type="entry name" value="Carbonic_anhydrase_a-class_CS"/>
</dbReference>
<keyword evidence="11" id="KW-0732">Signal</keyword>
<comment type="cofactor">
    <cofactor evidence="11">
        <name>Zn(2+)</name>
        <dbReference type="ChEBI" id="CHEBI:29105"/>
    </cofactor>
</comment>
<evidence type="ECO:0000256" key="6">
    <source>
        <dbReference type="ARBA" id="ARBA00022723"/>
    </source>
</evidence>
<dbReference type="SUPFAM" id="SSF51069">
    <property type="entry name" value="Carbonic anhydrase"/>
    <property type="match status" value="1"/>
</dbReference>
<dbReference type="AlphaFoldDB" id="A0A5A9P9R1"/>
<dbReference type="PROSITE" id="PS51144">
    <property type="entry name" value="ALPHA_CA_2"/>
    <property type="match status" value="1"/>
</dbReference>
<dbReference type="GO" id="GO:0098552">
    <property type="term" value="C:side of membrane"/>
    <property type="evidence" value="ECO:0007669"/>
    <property type="project" value="UniProtKB-KW"/>
</dbReference>
<evidence type="ECO:0000256" key="5">
    <source>
        <dbReference type="ARBA" id="ARBA00022622"/>
    </source>
</evidence>
<comment type="function">
    <text evidence="11">Reversible hydration of carbon dioxide.</text>
</comment>
<dbReference type="Gene3D" id="3.10.200.10">
    <property type="entry name" value="Alpha carbonic anhydrase"/>
    <property type="match status" value="1"/>
</dbReference>
<name>A0A5A9P9R1_9TELE</name>
<evidence type="ECO:0000256" key="7">
    <source>
        <dbReference type="ARBA" id="ARBA00022833"/>
    </source>
</evidence>
<dbReference type="Proteomes" id="UP000324632">
    <property type="component" value="Chromosome 9"/>
</dbReference>
<protein>
    <recommendedName>
        <fullName evidence="11">Carbonic anhydrase</fullName>
        <ecNumber evidence="11">4.2.1.1</ecNumber>
    </recommendedName>
</protein>
<dbReference type="PANTHER" id="PTHR18952:SF95">
    <property type="entry name" value="CARBONIC ANHYDRASE 4"/>
    <property type="match status" value="1"/>
</dbReference>
<evidence type="ECO:0000313" key="14">
    <source>
        <dbReference type="Proteomes" id="UP000324632"/>
    </source>
</evidence>
<comment type="caution">
    <text evidence="13">The sequence shown here is derived from an EMBL/GenBank/DDBJ whole genome shotgun (WGS) entry which is preliminary data.</text>
</comment>
<evidence type="ECO:0000256" key="3">
    <source>
        <dbReference type="ARBA" id="ARBA00011736"/>
    </source>
</evidence>
<dbReference type="InterPro" id="IPR001148">
    <property type="entry name" value="CA_dom"/>
</dbReference>
<dbReference type="GO" id="GO:0008270">
    <property type="term" value="F:zinc ion binding"/>
    <property type="evidence" value="ECO:0007669"/>
    <property type="project" value="UniProtKB-UniRule"/>
</dbReference>
<comment type="catalytic activity">
    <reaction evidence="10">
        <text>hydrogencarbonate + H(+) = CO2 + H2O</text>
        <dbReference type="Rhea" id="RHEA:10748"/>
        <dbReference type="ChEBI" id="CHEBI:15377"/>
        <dbReference type="ChEBI" id="CHEBI:15378"/>
        <dbReference type="ChEBI" id="CHEBI:16526"/>
        <dbReference type="ChEBI" id="CHEBI:17544"/>
        <dbReference type="EC" id="4.2.1.1"/>
    </reaction>
    <physiologicalReaction direction="left-to-right" evidence="10">
        <dbReference type="Rhea" id="RHEA:10749"/>
    </physiologicalReaction>
    <physiologicalReaction direction="right-to-left" evidence="10">
        <dbReference type="Rhea" id="RHEA:10750"/>
    </physiologicalReaction>
</comment>
<evidence type="ECO:0000256" key="1">
    <source>
        <dbReference type="ARBA" id="ARBA00004609"/>
    </source>
</evidence>
<dbReference type="GO" id="GO:0005886">
    <property type="term" value="C:plasma membrane"/>
    <property type="evidence" value="ECO:0007669"/>
    <property type="project" value="UniProtKB-SubCell"/>
</dbReference>
<keyword evidence="14" id="KW-1185">Reference proteome</keyword>
<dbReference type="InterPro" id="IPR023561">
    <property type="entry name" value="Carbonic_anhydrase_a-class"/>
</dbReference>
<keyword evidence="7 11" id="KW-0862">Zinc</keyword>
<feature type="domain" description="Alpha-carbonic anhydrase" evidence="12">
    <location>
        <begin position="12"/>
        <end position="288"/>
    </location>
</feature>
<comment type="function">
    <text evidence="9">Catalyzes the reversible hydration of carbon dioxide into bicarbonate and protons and thus is essential to maintaining intracellular and extracellular pH. May stimulate the sodium/bicarbonate transporter activity of SLC4A4 that acts in pH homeostasis. It is essential for acid overload removal from the retina and retina epithelium, and acid release in the choriocapillaris in the choroid.</text>
</comment>
<evidence type="ECO:0000256" key="11">
    <source>
        <dbReference type="RuleBase" id="RU367011"/>
    </source>
</evidence>
<accession>A0A5A9P9R1</accession>